<dbReference type="Pfam" id="PF14223">
    <property type="entry name" value="Retrotran_gag_2"/>
    <property type="match status" value="1"/>
</dbReference>
<protein>
    <recommendedName>
        <fullName evidence="3">Retrotransposon gag domain-containing protein</fullName>
    </recommendedName>
</protein>
<organism evidence="1 2">
    <name type="scientific">Cajanus cajan</name>
    <name type="common">Pigeon pea</name>
    <name type="synonym">Cajanus indicus</name>
    <dbReference type="NCBI Taxonomy" id="3821"/>
    <lineage>
        <taxon>Eukaryota</taxon>
        <taxon>Viridiplantae</taxon>
        <taxon>Streptophyta</taxon>
        <taxon>Embryophyta</taxon>
        <taxon>Tracheophyta</taxon>
        <taxon>Spermatophyta</taxon>
        <taxon>Magnoliopsida</taxon>
        <taxon>eudicotyledons</taxon>
        <taxon>Gunneridae</taxon>
        <taxon>Pentapetalae</taxon>
        <taxon>rosids</taxon>
        <taxon>fabids</taxon>
        <taxon>Fabales</taxon>
        <taxon>Fabaceae</taxon>
        <taxon>Papilionoideae</taxon>
        <taxon>50 kb inversion clade</taxon>
        <taxon>NPAAA clade</taxon>
        <taxon>indigoferoid/millettioid clade</taxon>
        <taxon>Phaseoleae</taxon>
        <taxon>Cajanus</taxon>
    </lineage>
</organism>
<dbReference type="PANTHER" id="PTHR37610:SF97">
    <property type="entry name" value="RETROTRANSPOSON GAG DOMAIN-CONTAINING PROTEIN"/>
    <property type="match status" value="1"/>
</dbReference>
<evidence type="ECO:0000313" key="2">
    <source>
        <dbReference type="Proteomes" id="UP000075243"/>
    </source>
</evidence>
<sequence length="167" mass="19233">MRMALLGKNKFGFVDGSIVEPASGHAHYSLWHRNDNIIASWILNALSKEMQTSVLHCSSAKAIWDDLKERFDQRNGPLIFQLKRELVSLKQDSMSVSSYYARLRSIWESHMELKPTHKCTCNGIQPWCDYDQMEYAMHFLMGLNEAYSSISRSSYIYNGFSFGASLF</sequence>
<accession>A0A151RBG9</accession>
<dbReference type="AlphaFoldDB" id="A0A151RBG9"/>
<gene>
    <name evidence="1" type="ORF">KK1_038766</name>
</gene>
<dbReference type="PANTHER" id="PTHR37610">
    <property type="entry name" value="CCHC-TYPE DOMAIN-CONTAINING PROTEIN"/>
    <property type="match status" value="1"/>
</dbReference>
<evidence type="ECO:0008006" key="3">
    <source>
        <dbReference type="Google" id="ProtNLM"/>
    </source>
</evidence>
<dbReference type="Gramene" id="C.cajan_35966.t">
    <property type="protein sequence ID" value="C.cajan_35966.t.cds1"/>
    <property type="gene ID" value="C.cajan_35966"/>
</dbReference>
<name>A0A151RBG9_CAJCA</name>
<keyword evidence="2" id="KW-1185">Reference proteome</keyword>
<proteinExistence type="predicted"/>
<reference evidence="1" key="1">
    <citation type="journal article" date="2012" name="Nat. Biotechnol.">
        <title>Draft genome sequence of pigeonpea (Cajanus cajan), an orphan legume crop of resource-poor farmers.</title>
        <authorList>
            <person name="Varshney R.K."/>
            <person name="Chen W."/>
            <person name="Li Y."/>
            <person name="Bharti A.K."/>
            <person name="Saxena R.K."/>
            <person name="Schlueter J.A."/>
            <person name="Donoghue M.T."/>
            <person name="Azam S."/>
            <person name="Fan G."/>
            <person name="Whaley A.M."/>
            <person name="Farmer A.D."/>
            <person name="Sheridan J."/>
            <person name="Iwata A."/>
            <person name="Tuteja R."/>
            <person name="Penmetsa R.V."/>
            <person name="Wu W."/>
            <person name="Upadhyaya H.D."/>
            <person name="Yang S.P."/>
            <person name="Shah T."/>
            <person name="Saxena K.B."/>
            <person name="Michael T."/>
            <person name="McCombie W.R."/>
            <person name="Yang B."/>
            <person name="Zhang G."/>
            <person name="Yang H."/>
            <person name="Wang J."/>
            <person name="Spillane C."/>
            <person name="Cook D.R."/>
            <person name="May G.D."/>
            <person name="Xu X."/>
            <person name="Jackson S.A."/>
        </authorList>
    </citation>
    <scope>NUCLEOTIDE SEQUENCE [LARGE SCALE GENOMIC DNA]</scope>
</reference>
<dbReference type="Proteomes" id="UP000075243">
    <property type="component" value="Unassembled WGS sequence"/>
</dbReference>
<dbReference type="EMBL" id="KQ483871">
    <property type="protein sequence ID" value="KYP39922.1"/>
    <property type="molecule type" value="Genomic_DNA"/>
</dbReference>
<evidence type="ECO:0000313" key="1">
    <source>
        <dbReference type="EMBL" id="KYP39922.1"/>
    </source>
</evidence>